<organism evidence="4 5">
    <name type="scientific">Gleimia hominis</name>
    <dbReference type="NCBI Taxonomy" id="595468"/>
    <lineage>
        <taxon>Bacteria</taxon>
        <taxon>Bacillati</taxon>
        <taxon>Actinomycetota</taxon>
        <taxon>Actinomycetes</taxon>
        <taxon>Actinomycetales</taxon>
        <taxon>Actinomycetaceae</taxon>
        <taxon>Gleimia</taxon>
    </lineage>
</organism>
<comment type="caution">
    <text evidence="4">The sequence shown here is derived from an EMBL/GenBank/DDBJ whole genome shotgun (WGS) entry which is preliminary data.</text>
</comment>
<keyword evidence="2" id="KW-0812">Transmembrane</keyword>
<proteinExistence type="predicted"/>
<dbReference type="Gene3D" id="3.30.70.2390">
    <property type="match status" value="1"/>
</dbReference>
<feature type="domain" description="LytR/CpsA/Psr regulator C-terminal" evidence="3">
    <location>
        <begin position="99"/>
        <end position="179"/>
    </location>
</feature>
<feature type="region of interest" description="Disordered" evidence="1">
    <location>
        <begin position="1"/>
        <end position="20"/>
    </location>
</feature>
<dbReference type="InterPro" id="IPR027381">
    <property type="entry name" value="LytR/CpsA/Psr_C"/>
</dbReference>
<feature type="transmembrane region" description="Helical" evidence="2">
    <location>
        <begin position="36"/>
        <end position="59"/>
    </location>
</feature>
<keyword evidence="2" id="KW-1133">Transmembrane helix</keyword>
<sequence length="212" mass="22757">MTAPSNNTPTPPGKPAPTLTPRQQYRAFREARQSKVFTVIAVVMLAVTLISILVLAGTIRIPFISDFSESTEYVEKSGDVPCPPENAANVKLDGTKAVILNATSRSGLANSVQDALKSYGVKVTDTGNYVGQFYGATQITADADHVAQAYSLARVFPDAKVKFSASPNDKLTILLGENFSDMLPPEQAKTVLQDKNAQISKPENCKLLPGQE</sequence>
<accession>A0ABU3I8A6</accession>
<keyword evidence="5" id="KW-1185">Reference proteome</keyword>
<evidence type="ECO:0000259" key="3">
    <source>
        <dbReference type="Pfam" id="PF13399"/>
    </source>
</evidence>
<dbReference type="EMBL" id="JASXSX010000001">
    <property type="protein sequence ID" value="MDT3766619.1"/>
    <property type="molecule type" value="Genomic_DNA"/>
</dbReference>
<reference evidence="4 5" key="1">
    <citation type="submission" date="2023-06" db="EMBL/GenBank/DDBJ databases">
        <title>Draft genome sequence of Gleimia hominis type strain CCUG 57540T.</title>
        <authorList>
            <person name="Salva-Serra F."/>
            <person name="Cardew S."/>
            <person name="Jensie Markopoulos S."/>
            <person name="Ohlen M."/>
            <person name="Inganas E."/>
            <person name="Svensson-Stadler L."/>
            <person name="Moore E.R.B."/>
        </authorList>
    </citation>
    <scope>NUCLEOTIDE SEQUENCE [LARGE SCALE GENOMIC DNA]</scope>
    <source>
        <strain evidence="4 5">CCUG 57540</strain>
    </source>
</reference>
<dbReference type="Proteomes" id="UP001247542">
    <property type="component" value="Unassembled WGS sequence"/>
</dbReference>
<protein>
    <submittedName>
        <fullName evidence="4">LytR C-terminal domain-containing protein</fullName>
    </submittedName>
</protein>
<keyword evidence="2" id="KW-0472">Membrane</keyword>
<dbReference type="RefSeq" id="WP_313271664.1">
    <property type="nucleotide sequence ID" value="NZ_JASXSX010000001.1"/>
</dbReference>
<name>A0ABU3I8A6_9ACTO</name>
<evidence type="ECO:0000256" key="1">
    <source>
        <dbReference type="SAM" id="MobiDB-lite"/>
    </source>
</evidence>
<evidence type="ECO:0000313" key="4">
    <source>
        <dbReference type="EMBL" id="MDT3766619.1"/>
    </source>
</evidence>
<dbReference type="Pfam" id="PF13399">
    <property type="entry name" value="LytR_C"/>
    <property type="match status" value="1"/>
</dbReference>
<evidence type="ECO:0000313" key="5">
    <source>
        <dbReference type="Proteomes" id="UP001247542"/>
    </source>
</evidence>
<gene>
    <name evidence="4" type="ORF">QS713_00850</name>
</gene>
<evidence type="ECO:0000256" key="2">
    <source>
        <dbReference type="SAM" id="Phobius"/>
    </source>
</evidence>